<feature type="transmembrane region" description="Helical" evidence="7">
    <location>
        <begin position="52"/>
        <end position="72"/>
    </location>
</feature>
<dbReference type="PANTHER" id="PTHR42718:SF9">
    <property type="entry name" value="MAJOR FACILITATOR SUPERFAMILY MULTIDRUG TRANSPORTER MFSC"/>
    <property type="match status" value="1"/>
</dbReference>
<proteinExistence type="predicted"/>
<feature type="transmembrane region" description="Helical" evidence="7">
    <location>
        <begin position="95"/>
        <end position="117"/>
    </location>
</feature>
<evidence type="ECO:0000256" key="7">
    <source>
        <dbReference type="SAM" id="Phobius"/>
    </source>
</evidence>
<feature type="compositionally biased region" description="Low complexity" evidence="6">
    <location>
        <begin position="36"/>
        <end position="48"/>
    </location>
</feature>
<evidence type="ECO:0000256" key="3">
    <source>
        <dbReference type="ARBA" id="ARBA00022692"/>
    </source>
</evidence>
<evidence type="ECO:0000256" key="5">
    <source>
        <dbReference type="ARBA" id="ARBA00023136"/>
    </source>
</evidence>
<dbReference type="AlphaFoldDB" id="A0A921KAM5"/>
<dbReference type="GO" id="GO:0005886">
    <property type="term" value="C:plasma membrane"/>
    <property type="evidence" value="ECO:0007669"/>
    <property type="project" value="UniProtKB-SubCell"/>
</dbReference>
<feature type="region of interest" description="Disordered" evidence="6">
    <location>
        <begin position="1"/>
        <end position="48"/>
    </location>
</feature>
<organism evidence="9 10">
    <name type="scientific">Aeriscardovia aeriphila</name>
    <dbReference type="NCBI Taxonomy" id="218139"/>
    <lineage>
        <taxon>Bacteria</taxon>
        <taxon>Bacillati</taxon>
        <taxon>Actinomycetota</taxon>
        <taxon>Actinomycetes</taxon>
        <taxon>Bifidobacteriales</taxon>
        <taxon>Bifidobacteriaceae</taxon>
        <taxon>Aeriscardovia</taxon>
    </lineage>
</organism>
<reference evidence="9" key="2">
    <citation type="submission" date="2021-09" db="EMBL/GenBank/DDBJ databases">
        <authorList>
            <person name="Gilroy R."/>
        </authorList>
    </citation>
    <scope>NUCLEOTIDE SEQUENCE</scope>
    <source>
        <strain evidence="9">578</strain>
    </source>
</reference>
<keyword evidence="2" id="KW-0813">Transport</keyword>
<keyword evidence="3 7" id="KW-0812">Transmembrane</keyword>
<feature type="transmembrane region" description="Helical" evidence="7">
    <location>
        <begin position="182"/>
        <end position="206"/>
    </location>
</feature>
<feature type="transmembrane region" description="Helical" evidence="7">
    <location>
        <begin position="488"/>
        <end position="513"/>
    </location>
</feature>
<evidence type="ECO:0000313" key="10">
    <source>
        <dbReference type="Proteomes" id="UP000715651"/>
    </source>
</evidence>
<feature type="transmembrane region" description="Helical" evidence="7">
    <location>
        <begin position="247"/>
        <end position="267"/>
    </location>
</feature>
<feature type="transmembrane region" description="Helical" evidence="7">
    <location>
        <begin position="310"/>
        <end position="334"/>
    </location>
</feature>
<evidence type="ECO:0000256" key="2">
    <source>
        <dbReference type="ARBA" id="ARBA00022448"/>
    </source>
</evidence>
<dbReference type="Proteomes" id="UP000715651">
    <property type="component" value="Unassembled WGS sequence"/>
</dbReference>
<accession>A0A921KAM5</accession>
<comment type="subcellular location">
    <subcellularLocation>
        <location evidence="1">Cell membrane</location>
        <topology evidence="1">Multi-pass membrane protein</topology>
    </subcellularLocation>
</comment>
<feature type="transmembrane region" description="Helical" evidence="7">
    <location>
        <begin position="458"/>
        <end position="476"/>
    </location>
</feature>
<dbReference type="InterPro" id="IPR036259">
    <property type="entry name" value="MFS_trans_sf"/>
</dbReference>
<reference evidence="9" key="1">
    <citation type="journal article" date="2021" name="PeerJ">
        <title>Extensive microbial diversity within the chicken gut microbiome revealed by metagenomics and culture.</title>
        <authorList>
            <person name="Gilroy R."/>
            <person name="Ravi A."/>
            <person name="Getino M."/>
            <person name="Pursley I."/>
            <person name="Horton D.L."/>
            <person name="Alikhan N.F."/>
            <person name="Baker D."/>
            <person name="Gharbi K."/>
            <person name="Hall N."/>
            <person name="Watson M."/>
            <person name="Adriaenssens E.M."/>
            <person name="Foster-Nyarko E."/>
            <person name="Jarju S."/>
            <person name="Secka A."/>
            <person name="Antonio M."/>
            <person name="Oren A."/>
            <person name="Chaudhuri R.R."/>
            <person name="La Ragione R."/>
            <person name="Hildebrand F."/>
            <person name="Pallen M.J."/>
        </authorList>
    </citation>
    <scope>NUCLEOTIDE SEQUENCE</scope>
    <source>
        <strain evidence="9">578</strain>
    </source>
</reference>
<comment type="caution">
    <text evidence="9">The sequence shown here is derived from an EMBL/GenBank/DDBJ whole genome shotgun (WGS) entry which is preliminary data.</text>
</comment>
<dbReference type="SUPFAM" id="SSF103473">
    <property type="entry name" value="MFS general substrate transporter"/>
    <property type="match status" value="1"/>
</dbReference>
<sequence>MSDESHESSTLLKSQKTSEAARTNSSNEQQLSSGKEQQQPNSNEQQQQPATVVKNVGGVLALFMLAAFFLSFNETLLSVANNQVMADWKLDLQTVQWTMTAFIAAMAISVPISAFIVRRTSTRTLFLSSLALVVVGLVVDAISPNFGVLIAGRVLEGFAGGLIPTMLFSVALKITKPARHGLITALCGVMMGLGPSFAPLFAGIMLDRGFNWHVLFIVPAVCVTILFLVALAVVPDVSEHRGAKVDWLSAVLGSVGFLIFIFGINMLGSALTAWQSWVTFVVGLVLLVFAGRRQFWLESKDAQAKGYKPIIALSLLKSTPMVSGIVLLMLLMIVNIDLTSVFPMAMQQGLKLTATVNSLLMMVPLVLSQLFAVWAGHLFDRIGATVTVVGGLVLVSLGYLLFAIVGKNAKLALMFIGALLAFCGVAFANPTIEARMYSLVPAESVPDVSSAIQTSMQVAGSLSGTIAMALYANALAKFSAHPAPADNLSAFASHSLVLAIVFLLGIIVAWLMVREPRQEA</sequence>
<feature type="transmembrane region" description="Helical" evidence="7">
    <location>
        <begin position="124"/>
        <end position="142"/>
    </location>
</feature>
<feature type="transmembrane region" description="Helical" evidence="7">
    <location>
        <begin position="411"/>
        <end position="428"/>
    </location>
</feature>
<keyword evidence="5 7" id="KW-0472">Membrane</keyword>
<evidence type="ECO:0000256" key="4">
    <source>
        <dbReference type="ARBA" id="ARBA00022989"/>
    </source>
</evidence>
<feature type="transmembrane region" description="Helical" evidence="7">
    <location>
        <begin position="148"/>
        <end position="170"/>
    </location>
</feature>
<protein>
    <submittedName>
        <fullName evidence="9">MFS transporter</fullName>
    </submittedName>
</protein>
<feature type="transmembrane region" description="Helical" evidence="7">
    <location>
        <begin position="382"/>
        <end position="405"/>
    </location>
</feature>
<dbReference type="PROSITE" id="PS50850">
    <property type="entry name" value="MFS"/>
    <property type="match status" value="1"/>
</dbReference>
<keyword evidence="4 7" id="KW-1133">Transmembrane helix</keyword>
<feature type="transmembrane region" description="Helical" evidence="7">
    <location>
        <begin position="212"/>
        <end position="235"/>
    </location>
</feature>
<feature type="transmembrane region" description="Helical" evidence="7">
    <location>
        <begin position="354"/>
        <end position="375"/>
    </location>
</feature>
<dbReference type="Gene3D" id="1.20.1250.20">
    <property type="entry name" value="MFS general substrate transporter like domains"/>
    <property type="match status" value="2"/>
</dbReference>
<dbReference type="PANTHER" id="PTHR42718">
    <property type="entry name" value="MAJOR FACILITATOR SUPERFAMILY MULTIDRUG TRANSPORTER MFSC"/>
    <property type="match status" value="1"/>
</dbReference>
<name>A0A921KAM5_9BIFI</name>
<dbReference type="InterPro" id="IPR020846">
    <property type="entry name" value="MFS_dom"/>
</dbReference>
<dbReference type="GO" id="GO:0022857">
    <property type="term" value="F:transmembrane transporter activity"/>
    <property type="evidence" value="ECO:0007669"/>
    <property type="project" value="InterPro"/>
</dbReference>
<evidence type="ECO:0000256" key="6">
    <source>
        <dbReference type="SAM" id="MobiDB-lite"/>
    </source>
</evidence>
<gene>
    <name evidence="9" type="ORF">K8U78_03305</name>
</gene>
<feature type="domain" description="Major facilitator superfamily (MFS) profile" evidence="8">
    <location>
        <begin position="59"/>
        <end position="517"/>
    </location>
</feature>
<evidence type="ECO:0000313" key="9">
    <source>
        <dbReference type="EMBL" id="HJF18170.1"/>
    </source>
</evidence>
<evidence type="ECO:0000256" key="1">
    <source>
        <dbReference type="ARBA" id="ARBA00004651"/>
    </source>
</evidence>
<dbReference type="InterPro" id="IPR011701">
    <property type="entry name" value="MFS"/>
</dbReference>
<evidence type="ECO:0000259" key="8">
    <source>
        <dbReference type="PROSITE" id="PS50850"/>
    </source>
</evidence>
<dbReference type="Pfam" id="PF07690">
    <property type="entry name" value="MFS_1"/>
    <property type="match status" value="2"/>
</dbReference>
<dbReference type="EMBL" id="DYWK01000006">
    <property type="protein sequence ID" value="HJF18170.1"/>
    <property type="molecule type" value="Genomic_DNA"/>
</dbReference>
<feature type="transmembrane region" description="Helical" evidence="7">
    <location>
        <begin position="273"/>
        <end position="290"/>
    </location>
</feature>
<feature type="compositionally biased region" description="Polar residues" evidence="6">
    <location>
        <begin position="8"/>
        <end position="35"/>
    </location>
</feature>